<comment type="subunit">
    <text evidence="3">Monomer.</text>
</comment>
<keyword evidence="6" id="KW-0321">Glycogen metabolism</keyword>
<protein>
    <recommendedName>
        <fullName evidence="5">Maltokinase</fullName>
        <ecNumber evidence="4">2.7.1.175</ecNumber>
    </recommendedName>
    <alternativeName>
        <fullName evidence="13">Maltose-1-phosphate synthase</fullName>
    </alternativeName>
</protein>
<evidence type="ECO:0000256" key="5">
    <source>
        <dbReference type="ARBA" id="ARBA00013882"/>
    </source>
</evidence>
<comment type="caution">
    <text evidence="16">The sequence shown here is derived from an EMBL/GenBank/DDBJ whole genome shotgun (WGS) entry which is preliminary data.</text>
</comment>
<dbReference type="InterPro" id="IPR011009">
    <property type="entry name" value="Kinase-like_dom_sf"/>
</dbReference>
<comment type="similarity">
    <text evidence="2">Belongs to the aminoglycoside phosphotransferase family.</text>
</comment>
<evidence type="ECO:0000313" key="17">
    <source>
        <dbReference type="Proteomes" id="UP000291591"/>
    </source>
</evidence>
<dbReference type="UniPathway" id="UPA00164"/>
<dbReference type="AlphaFoldDB" id="A0A4Q7V3J9"/>
<evidence type="ECO:0000256" key="13">
    <source>
        <dbReference type="ARBA" id="ARBA00031251"/>
    </source>
</evidence>
<comment type="pathway">
    <text evidence="1">Glycan biosynthesis; glycogen biosynthesis.</text>
</comment>
<keyword evidence="9 16" id="KW-0418">Kinase</keyword>
<evidence type="ECO:0000256" key="11">
    <source>
        <dbReference type="ARBA" id="ARBA00023056"/>
    </source>
</evidence>
<name>A0A4Q7V3J9_PSEST</name>
<proteinExistence type="inferred from homology"/>
<dbReference type="EMBL" id="SHKL01000001">
    <property type="protein sequence ID" value="RZT88021.1"/>
    <property type="molecule type" value="Genomic_DNA"/>
</dbReference>
<keyword evidence="8" id="KW-0547">Nucleotide-binding</keyword>
<evidence type="ECO:0000256" key="3">
    <source>
        <dbReference type="ARBA" id="ARBA00011245"/>
    </source>
</evidence>
<evidence type="ECO:0000313" key="16">
    <source>
        <dbReference type="EMBL" id="RZT88021.1"/>
    </source>
</evidence>
<keyword evidence="12" id="KW-0119">Carbohydrate metabolism</keyword>
<dbReference type="OrthoDB" id="3787729at2"/>
<feature type="domain" description="Maltokinase N-terminal cap" evidence="15">
    <location>
        <begin position="14"/>
        <end position="98"/>
    </location>
</feature>
<dbReference type="InterPro" id="IPR040999">
    <property type="entry name" value="Mak_N_cap"/>
</dbReference>
<evidence type="ECO:0000256" key="2">
    <source>
        <dbReference type="ARBA" id="ARBA00006219"/>
    </source>
</evidence>
<comment type="catalytic activity">
    <reaction evidence="14">
        <text>D-maltose + ATP = alpha-maltose 1-phosphate + ADP + H(+)</text>
        <dbReference type="Rhea" id="RHEA:31915"/>
        <dbReference type="ChEBI" id="CHEBI:15378"/>
        <dbReference type="ChEBI" id="CHEBI:17306"/>
        <dbReference type="ChEBI" id="CHEBI:30616"/>
        <dbReference type="ChEBI" id="CHEBI:63576"/>
        <dbReference type="ChEBI" id="CHEBI:456216"/>
        <dbReference type="EC" id="2.7.1.175"/>
    </reaction>
</comment>
<evidence type="ECO:0000256" key="1">
    <source>
        <dbReference type="ARBA" id="ARBA00004964"/>
    </source>
</evidence>
<sequence length="453" mass="47679">MSPTEQLADLLPGWLPRQRWFAAKGRSVRSTEVVARTPLLAAADLSVEHVLVGVGFTDAPGTQTYQLLVATGVPPEGVTEQAVLGTDGDATVYDGLWDTRVTDWLLAAVRDGVTAGDLRFVPEPGATVPQSGHGRVLGAEQSNTSVVWGRETILKIFRRVLPGLNPDLELHRALRAQGSTRVAALQGAVEGTVDGEPATLGMLQDFAADSAEGWPLALETVRAAVGRAAGETDFSGEAAALGEAVAVVHSQLLAALGGTTADPGRLAAGWQTRLDAALPQVPELAEHEHAIRAVYDAVGTSGTPVAVQRVHGDLHLGQTLRTADGWLVIDFEGEPSAPLAERARPDSPLRDVAGMLRSFDYAAFHEVLRAAPADSAAASEAAAAWAVRSRSAFCDGYTRGAGADPRAQEAALRAFELDKAVYEAVYETRSRPTWAPIPLASIRRLVATEPGPS</sequence>
<dbReference type="EC" id="2.7.1.175" evidence="4"/>
<keyword evidence="10" id="KW-0067">ATP-binding</keyword>
<evidence type="ECO:0000256" key="14">
    <source>
        <dbReference type="ARBA" id="ARBA00049067"/>
    </source>
</evidence>
<evidence type="ECO:0000256" key="4">
    <source>
        <dbReference type="ARBA" id="ARBA00011962"/>
    </source>
</evidence>
<evidence type="ECO:0000256" key="9">
    <source>
        <dbReference type="ARBA" id="ARBA00022777"/>
    </source>
</evidence>
<dbReference type="RefSeq" id="WP_130292089.1">
    <property type="nucleotide sequence ID" value="NZ_SHKL01000001.1"/>
</dbReference>
<evidence type="ECO:0000256" key="12">
    <source>
        <dbReference type="ARBA" id="ARBA00023277"/>
    </source>
</evidence>
<evidence type="ECO:0000256" key="10">
    <source>
        <dbReference type="ARBA" id="ARBA00022840"/>
    </source>
</evidence>
<evidence type="ECO:0000259" key="15">
    <source>
        <dbReference type="Pfam" id="PF18085"/>
    </source>
</evidence>
<accession>A0A4Q7V3J9</accession>
<organism evidence="16 17">
    <name type="scientific">Pseudonocardia sediminis</name>
    <dbReference type="NCBI Taxonomy" id="1397368"/>
    <lineage>
        <taxon>Bacteria</taxon>
        <taxon>Bacillati</taxon>
        <taxon>Actinomycetota</taxon>
        <taxon>Actinomycetes</taxon>
        <taxon>Pseudonocardiales</taxon>
        <taxon>Pseudonocardiaceae</taxon>
        <taxon>Pseudonocardia</taxon>
    </lineage>
</organism>
<dbReference type="Pfam" id="PF18085">
    <property type="entry name" value="Mak_N_cap"/>
    <property type="match status" value="1"/>
</dbReference>
<reference evidence="16 17" key="1">
    <citation type="submission" date="2019-02" db="EMBL/GenBank/DDBJ databases">
        <title>Sequencing the genomes of 1000 actinobacteria strains.</title>
        <authorList>
            <person name="Klenk H.-P."/>
        </authorList>
    </citation>
    <scope>NUCLEOTIDE SEQUENCE [LARGE SCALE GENOMIC DNA]</scope>
    <source>
        <strain evidence="16 17">DSM 45779</strain>
    </source>
</reference>
<evidence type="ECO:0000256" key="7">
    <source>
        <dbReference type="ARBA" id="ARBA00022679"/>
    </source>
</evidence>
<evidence type="ECO:0000256" key="8">
    <source>
        <dbReference type="ARBA" id="ARBA00022741"/>
    </source>
</evidence>
<dbReference type="GO" id="GO:0016301">
    <property type="term" value="F:kinase activity"/>
    <property type="evidence" value="ECO:0007669"/>
    <property type="project" value="UniProtKB-KW"/>
</dbReference>
<keyword evidence="11" id="KW-0320">Glycogen biosynthesis</keyword>
<keyword evidence="17" id="KW-1185">Reference proteome</keyword>
<dbReference type="GO" id="GO:0005524">
    <property type="term" value="F:ATP binding"/>
    <property type="evidence" value="ECO:0007669"/>
    <property type="project" value="UniProtKB-KW"/>
</dbReference>
<dbReference type="Proteomes" id="UP000291591">
    <property type="component" value="Unassembled WGS sequence"/>
</dbReference>
<gene>
    <name evidence="16" type="ORF">EV383_4955</name>
</gene>
<evidence type="ECO:0000256" key="6">
    <source>
        <dbReference type="ARBA" id="ARBA00022600"/>
    </source>
</evidence>
<keyword evidence="7" id="KW-0808">Transferase</keyword>
<dbReference type="GO" id="GO:0005978">
    <property type="term" value="P:glycogen biosynthetic process"/>
    <property type="evidence" value="ECO:0007669"/>
    <property type="project" value="UniProtKB-UniPathway"/>
</dbReference>
<dbReference type="SUPFAM" id="SSF56112">
    <property type="entry name" value="Protein kinase-like (PK-like)"/>
    <property type="match status" value="1"/>
</dbReference>
<dbReference type="Gene3D" id="3.90.1200.10">
    <property type="match status" value="1"/>
</dbReference>